<dbReference type="Proteomes" id="UP000008461">
    <property type="component" value="Chromosome"/>
</dbReference>
<dbReference type="KEGG" id="hhy:Halhy_4321"/>
<dbReference type="HOGENOM" id="CLU_016733_5_1_10"/>
<reference key="2">
    <citation type="submission" date="2011-04" db="EMBL/GenBank/DDBJ databases">
        <title>Complete sequence of chromosome of Haliscomenobacter hydrossis DSM 1100.</title>
        <authorList>
            <consortium name="US DOE Joint Genome Institute (JGI-PGF)"/>
            <person name="Lucas S."/>
            <person name="Han J."/>
            <person name="Lapidus A."/>
            <person name="Bruce D."/>
            <person name="Goodwin L."/>
            <person name="Pitluck S."/>
            <person name="Peters L."/>
            <person name="Kyrpides N."/>
            <person name="Mavromatis K."/>
            <person name="Ivanova N."/>
            <person name="Ovchinnikova G."/>
            <person name="Pagani I."/>
            <person name="Daligault H."/>
            <person name="Detter J.C."/>
            <person name="Han C."/>
            <person name="Land M."/>
            <person name="Hauser L."/>
            <person name="Markowitz V."/>
            <person name="Cheng J.-F."/>
            <person name="Hugenholtz P."/>
            <person name="Woyke T."/>
            <person name="Wu D."/>
            <person name="Verbarg S."/>
            <person name="Frueling A."/>
            <person name="Brambilla E."/>
            <person name="Klenk H.-P."/>
            <person name="Eisen J.A."/>
        </authorList>
    </citation>
    <scope>NUCLEOTIDE SEQUENCE</scope>
    <source>
        <strain>DSM 1100</strain>
    </source>
</reference>
<keyword evidence="1" id="KW-0092">Biotin</keyword>
<accession>F4KPR5</accession>
<feature type="domain" description="Lipoyl-binding" evidence="2">
    <location>
        <begin position="74"/>
        <end position="156"/>
    </location>
</feature>
<gene>
    <name evidence="3" type="ordered locus">Halhy_4321</name>
</gene>
<evidence type="ECO:0000256" key="1">
    <source>
        <dbReference type="ARBA" id="ARBA00023267"/>
    </source>
</evidence>
<reference evidence="3 4" key="1">
    <citation type="journal article" date="2011" name="Stand. Genomic Sci.">
        <title>Complete genome sequence of Haliscomenobacter hydrossis type strain (O).</title>
        <authorList>
            <consortium name="US DOE Joint Genome Institute (JGI-PGF)"/>
            <person name="Daligault H."/>
            <person name="Lapidus A."/>
            <person name="Zeytun A."/>
            <person name="Nolan M."/>
            <person name="Lucas S."/>
            <person name="Del Rio T.G."/>
            <person name="Tice H."/>
            <person name="Cheng J.F."/>
            <person name="Tapia R."/>
            <person name="Han C."/>
            <person name="Goodwin L."/>
            <person name="Pitluck S."/>
            <person name="Liolios K."/>
            <person name="Pagani I."/>
            <person name="Ivanova N."/>
            <person name="Huntemann M."/>
            <person name="Mavromatis K."/>
            <person name="Mikhailova N."/>
            <person name="Pati A."/>
            <person name="Chen A."/>
            <person name="Palaniappan K."/>
            <person name="Land M."/>
            <person name="Hauser L."/>
            <person name="Brambilla E.M."/>
            <person name="Rohde M."/>
            <person name="Verbarg S."/>
            <person name="Goker M."/>
            <person name="Bristow J."/>
            <person name="Eisen J.A."/>
            <person name="Markowitz V."/>
            <person name="Hugenholtz P."/>
            <person name="Kyrpides N.C."/>
            <person name="Klenk H.P."/>
            <person name="Woyke T."/>
        </authorList>
    </citation>
    <scope>NUCLEOTIDE SEQUENCE [LARGE SCALE GENOMIC DNA]</scope>
    <source>
        <strain evidence="4">ATCC 27775 / DSM 1100 / LMG 10767 / O</strain>
    </source>
</reference>
<dbReference type="eggNOG" id="COG4770">
    <property type="taxonomic scope" value="Bacteria"/>
</dbReference>
<proteinExistence type="predicted"/>
<evidence type="ECO:0000313" key="3">
    <source>
        <dbReference type="EMBL" id="AEE52165.1"/>
    </source>
</evidence>
<dbReference type="PROSITE" id="PS50968">
    <property type="entry name" value="BIOTINYL_LIPOYL"/>
    <property type="match status" value="1"/>
</dbReference>
<evidence type="ECO:0000259" key="2">
    <source>
        <dbReference type="PROSITE" id="PS50968"/>
    </source>
</evidence>
<dbReference type="EMBL" id="CP002691">
    <property type="protein sequence ID" value="AEE52165.1"/>
    <property type="molecule type" value="Genomic_DNA"/>
</dbReference>
<dbReference type="PROSITE" id="PS00188">
    <property type="entry name" value="BIOTIN"/>
    <property type="match status" value="1"/>
</dbReference>
<dbReference type="STRING" id="760192.Halhy_4321"/>
<dbReference type="FunFam" id="2.40.50.100:FF:000003">
    <property type="entry name" value="Acetyl-CoA carboxylase biotin carboxyl carrier protein"/>
    <property type="match status" value="1"/>
</dbReference>
<dbReference type="InterPro" id="IPR000089">
    <property type="entry name" value="Biotin_lipoyl"/>
</dbReference>
<keyword evidence="4" id="KW-1185">Reference proteome</keyword>
<sequence length="156" mass="17458">MYNVSVNGQKVLENATQTDLDFIRLDDNNYHILYGERSFMATLEKVDYFQKSFVFNINGGIYEVKVADRFDQTVNRLGLTAHASAKFKDVKAPMPGLVLEVMVEAGQKVQKGDTLLILEAMKMENVLKSPGDGVVKKVKVEKGAAVNKNQILLEME</sequence>
<dbReference type="Pfam" id="PF00364">
    <property type="entry name" value="Biotin_lipoyl"/>
    <property type="match status" value="1"/>
</dbReference>
<organism evidence="3 4">
    <name type="scientific">Haliscomenobacter hydrossis (strain ATCC 27775 / DSM 1100 / LMG 10767 / O)</name>
    <dbReference type="NCBI Taxonomy" id="760192"/>
    <lineage>
        <taxon>Bacteria</taxon>
        <taxon>Pseudomonadati</taxon>
        <taxon>Bacteroidota</taxon>
        <taxon>Saprospiria</taxon>
        <taxon>Saprospirales</taxon>
        <taxon>Haliscomenobacteraceae</taxon>
        <taxon>Haliscomenobacter</taxon>
    </lineage>
</organism>
<dbReference type="PANTHER" id="PTHR45266">
    <property type="entry name" value="OXALOACETATE DECARBOXYLASE ALPHA CHAIN"/>
    <property type="match status" value="1"/>
</dbReference>
<protein>
    <submittedName>
        <fullName evidence="3">Biotin/lipoyl attachment domain-containing protein</fullName>
    </submittedName>
</protein>
<dbReference type="InterPro" id="IPR011053">
    <property type="entry name" value="Single_hybrid_motif"/>
</dbReference>
<dbReference type="Gene3D" id="2.40.50.100">
    <property type="match status" value="1"/>
</dbReference>
<dbReference type="InterPro" id="IPR050709">
    <property type="entry name" value="Biotin_Carboxyl_Carrier/Decarb"/>
</dbReference>
<dbReference type="CDD" id="cd06850">
    <property type="entry name" value="biotinyl_domain"/>
    <property type="match status" value="1"/>
</dbReference>
<evidence type="ECO:0000313" key="4">
    <source>
        <dbReference type="Proteomes" id="UP000008461"/>
    </source>
</evidence>
<dbReference type="AlphaFoldDB" id="F4KPR5"/>
<dbReference type="InterPro" id="IPR001882">
    <property type="entry name" value="Biotin_BS"/>
</dbReference>
<dbReference type="SUPFAM" id="SSF51230">
    <property type="entry name" value="Single hybrid motif"/>
    <property type="match status" value="1"/>
</dbReference>
<dbReference type="RefSeq" id="WP_013766703.1">
    <property type="nucleotide sequence ID" value="NC_015510.1"/>
</dbReference>
<name>F4KPR5_HALH1</name>
<dbReference type="OrthoDB" id="9812676at2"/>
<dbReference type="PANTHER" id="PTHR45266:SF3">
    <property type="entry name" value="OXALOACETATE DECARBOXYLASE ALPHA CHAIN"/>
    <property type="match status" value="1"/>
</dbReference>